<feature type="transmembrane region" description="Helical" evidence="7">
    <location>
        <begin position="402"/>
        <end position="421"/>
    </location>
</feature>
<keyword evidence="5 7" id="KW-1133">Transmembrane helix</keyword>
<evidence type="ECO:0000256" key="2">
    <source>
        <dbReference type="ARBA" id="ARBA00008821"/>
    </source>
</evidence>
<dbReference type="Proteomes" id="UP000613512">
    <property type="component" value="Unassembled WGS sequence"/>
</dbReference>
<comment type="subcellular location">
    <subcellularLocation>
        <location evidence="1">Membrane</location>
        <topology evidence="1">Multi-pass membrane protein</topology>
    </subcellularLocation>
</comment>
<organism evidence="8 9">
    <name type="scientific">Ornithinibacillus halotolerans</name>
    <dbReference type="NCBI Taxonomy" id="1274357"/>
    <lineage>
        <taxon>Bacteria</taxon>
        <taxon>Bacillati</taxon>
        <taxon>Bacillota</taxon>
        <taxon>Bacilli</taxon>
        <taxon>Bacillales</taxon>
        <taxon>Bacillaceae</taxon>
        <taxon>Ornithinibacillus</taxon>
    </lineage>
</organism>
<evidence type="ECO:0000256" key="6">
    <source>
        <dbReference type="ARBA" id="ARBA00023136"/>
    </source>
</evidence>
<keyword evidence="9" id="KW-1185">Reference proteome</keyword>
<feature type="transmembrane region" description="Helical" evidence="7">
    <location>
        <begin position="162"/>
        <end position="186"/>
    </location>
</feature>
<feature type="transmembrane region" description="Helical" evidence="7">
    <location>
        <begin position="192"/>
        <end position="213"/>
    </location>
</feature>
<evidence type="ECO:0000313" key="8">
    <source>
        <dbReference type="EMBL" id="GGA91572.1"/>
    </source>
</evidence>
<name>A0A916SAB5_9BACI</name>
<feature type="transmembrane region" description="Helical" evidence="7">
    <location>
        <begin position="49"/>
        <end position="68"/>
    </location>
</feature>
<dbReference type="RefSeq" id="WP_229740817.1">
    <property type="nucleotide sequence ID" value="NZ_BMEY01000030.1"/>
</dbReference>
<feature type="transmembrane region" description="Helical" evidence="7">
    <location>
        <begin position="345"/>
        <end position="363"/>
    </location>
</feature>
<accession>A0A916SAB5</accession>
<evidence type="ECO:0000256" key="3">
    <source>
        <dbReference type="ARBA" id="ARBA00022448"/>
    </source>
</evidence>
<feature type="transmembrane region" description="Helical" evidence="7">
    <location>
        <begin position="74"/>
        <end position="90"/>
    </location>
</feature>
<dbReference type="EMBL" id="BMEY01000030">
    <property type="protein sequence ID" value="GGA91572.1"/>
    <property type="molecule type" value="Genomic_DNA"/>
</dbReference>
<dbReference type="Pfam" id="PF00860">
    <property type="entry name" value="Xan_ur_permease"/>
    <property type="match status" value="1"/>
</dbReference>
<feature type="transmembrane region" description="Helical" evidence="7">
    <location>
        <begin position="102"/>
        <end position="122"/>
    </location>
</feature>
<reference evidence="8" key="2">
    <citation type="submission" date="2020-09" db="EMBL/GenBank/DDBJ databases">
        <authorList>
            <person name="Sun Q."/>
            <person name="Zhou Y."/>
        </authorList>
    </citation>
    <scope>NUCLEOTIDE SEQUENCE</scope>
    <source>
        <strain evidence="8">CGMCC 1.12408</strain>
    </source>
</reference>
<keyword evidence="4 7" id="KW-0812">Transmembrane</keyword>
<dbReference type="GO" id="GO:0042907">
    <property type="term" value="F:xanthine transmembrane transporter activity"/>
    <property type="evidence" value="ECO:0007669"/>
    <property type="project" value="TreeGrafter"/>
</dbReference>
<dbReference type="AlphaFoldDB" id="A0A916SAB5"/>
<dbReference type="NCBIfam" id="NF037981">
    <property type="entry name" value="NCS2_1"/>
    <property type="match status" value="1"/>
</dbReference>
<dbReference type="GO" id="GO:0005886">
    <property type="term" value="C:plasma membrane"/>
    <property type="evidence" value="ECO:0007669"/>
    <property type="project" value="TreeGrafter"/>
</dbReference>
<proteinExistence type="inferred from homology"/>
<feature type="transmembrane region" description="Helical" evidence="7">
    <location>
        <begin position="234"/>
        <end position="260"/>
    </location>
</feature>
<dbReference type="PANTHER" id="PTHR42810:SF1">
    <property type="entry name" value="PURINE PERMEASE YWDJ-RELATED"/>
    <property type="match status" value="1"/>
</dbReference>
<feature type="transmembrane region" description="Helical" evidence="7">
    <location>
        <begin position="16"/>
        <end position="37"/>
    </location>
</feature>
<evidence type="ECO:0000256" key="5">
    <source>
        <dbReference type="ARBA" id="ARBA00022989"/>
    </source>
</evidence>
<evidence type="ECO:0000256" key="1">
    <source>
        <dbReference type="ARBA" id="ARBA00004141"/>
    </source>
</evidence>
<feature type="transmembrane region" description="Helical" evidence="7">
    <location>
        <begin position="128"/>
        <end position="150"/>
    </location>
</feature>
<keyword evidence="6 7" id="KW-0472">Membrane</keyword>
<reference evidence="8" key="1">
    <citation type="journal article" date="2014" name="Int. J. Syst. Evol. Microbiol.">
        <title>Complete genome sequence of Corynebacterium casei LMG S-19264T (=DSM 44701T), isolated from a smear-ripened cheese.</title>
        <authorList>
            <consortium name="US DOE Joint Genome Institute (JGI-PGF)"/>
            <person name="Walter F."/>
            <person name="Albersmeier A."/>
            <person name="Kalinowski J."/>
            <person name="Ruckert C."/>
        </authorList>
    </citation>
    <scope>NUCLEOTIDE SEQUENCE</scope>
    <source>
        <strain evidence="8">CGMCC 1.12408</strain>
    </source>
</reference>
<sequence length="428" mass="46361">MSKSTFSNTAMETLQWFVFLLAGIVALPIVIGVIFEMNFEEIAGLMQRSFFAVGIASLLQGLFGHRLPIVEGPAGLWVSVFAVMAFTGMQNGMSLTGTLQNLMAILIVTGIFLFLFGVFKIAQKLLPIFTPLVTGIFFLLLTVQLSGTFLKGMLGIEGDSSTIQVMEATIAFLTFVLILGLSLLRWRWLKNYAILIGIVIGWIIYILVVGVQVPSVHIGLFSVPEMFAFGKPTFDLSVIPISFILAIIIISNLVASIVAMNQTLELNHNDSGRQLNQGTVLTGINHGLSGVFSVIGNVPLAASSGFVTLTNQKRKAPFLYASILLIIVSFFPPIISFISSIPSPIANAAIMASFIQLVGLGIRNLASEHLDNRKITIIGVAYLVGMGTMFLPSQVFQALPSMMQPIMSNGLLVGTMLAILIEQLWKNK</sequence>
<evidence type="ECO:0000256" key="7">
    <source>
        <dbReference type="SAM" id="Phobius"/>
    </source>
</evidence>
<evidence type="ECO:0000256" key="4">
    <source>
        <dbReference type="ARBA" id="ARBA00022692"/>
    </source>
</evidence>
<keyword evidence="3" id="KW-0813">Transport</keyword>
<comment type="caution">
    <text evidence="8">The sequence shown here is derived from an EMBL/GenBank/DDBJ whole genome shotgun (WGS) entry which is preliminary data.</text>
</comment>
<gene>
    <name evidence="8" type="ORF">GCM10008025_37590</name>
</gene>
<comment type="similarity">
    <text evidence="2">Belongs to the nucleobase:cation symporter-2 (NCS2) (TC 2.A.40) family.</text>
</comment>
<feature type="transmembrane region" description="Helical" evidence="7">
    <location>
        <begin position="318"/>
        <end position="339"/>
    </location>
</feature>
<dbReference type="InterPro" id="IPR006043">
    <property type="entry name" value="NCS2"/>
</dbReference>
<dbReference type="PANTHER" id="PTHR42810">
    <property type="entry name" value="PURINE PERMEASE C1399.01C-RELATED"/>
    <property type="match status" value="1"/>
</dbReference>
<evidence type="ECO:0000313" key="9">
    <source>
        <dbReference type="Proteomes" id="UP000613512"/>
    </source>
</evidence>
<protein>
    <submittedName>
        <fullName evidence="8">Xanthine permease</fullName>
    </submittedName>
</protein>
<feature type="transmembrane region" description="Helical" evidence="7">
    <location>
        <begin position="375"/>
        <end position="396"/>
    </location>
</feature>